<keyword evidence="2" id="KW-0808">Transferase</keyword>
<protein>
    <submittedName>
        <fullName evidence="2">Signal transduction histidine kinase, nitrogen specific</fullName>
    </submittedName>
</protein>
<dbReference type="Pfam" id="PF01243">
    <property type="entry name" value="PNPOx_N"/>
    <property type="match status" value="1"/>
</dbReference>
<dbReference type="AlphaFoldDB" id="A0A139AKG7"/>
<dbReference type="Gene3D" id="2.30.110.10">
    <property type="entry name" value="Electron Transport, Fmn-binding Protein, Chain A"/>
    <property type="match status" value="1"/>
</dbReference>
<reference evidence="2 3" key="1">
    <citation type="journal article" date="2015" name="Genome Biol. Evol.">
        <title>Phylogenomic analyses indicate that early fungi evolved digesting cell walls of algal ancestors of land plants.</title>
        <authorList>
            <person name="Chang Y."/>
            <person name="Wang S."/>
            <person name="Sekimoto S."/>
            <person name="Aerts A.L."/>
            <person name="Choi C."/>
            <person name="Clum A."/>
            <person name="LaButti K.M."/>
            <person name="Lindquist E.A."/>
            <person name="Yee Ngan C."/>
            <person name="Ohm R.A."/>
            <person name="Salamov A.A."/>
            <person name="Grigoriev I.V."/>
            <person name="Spatafora J.W."/>
            <person name="Berbee M.L."/>
        </authorList>
    </citation>
    <scope>NUCLEOTIDE SEQUENCE [LARGE SCALE GENOMIC DNA]</scope>
    <source>
        <strain evidence="2 3">JEL478</strain>
    </source>
</reference>
<organism evidence="2 3">
    <name type="scientific">Gonapodya prolifera (strain JEL478)</name>
    <name type="common">Monoblepharis prolifera</name>
    <dbReference type="NCBI Taxonomy" id="1344416"/>
    <lineage>
        <taxon>Eukaryota</taxon>
        <taxon>Fungi</taxon>
        <taxon>Fungi incertae sedis</taxon>
        <taxon>Chytridiomycota</taxon>
        <taxon>Chytridiomycota incertae sedis</taxon>
        <taxon>Monoblepharidomycetes</taxon>
        <taxon>Monoblepharidales</taxon>
        <taxon>Gonapodyaceae</taxon>
        <taxon>Gonapodya</taxon>
    </lineage>
</organism>
<dbReference type="InterPro" id="IPR011576">
    <property type="entry name" value="Pyridox_Oxase_N"/>
</dbReference>
<evidence type="ECO:0000313" key="2">
    <source>
        <dbReference type="EMBL" id="KXS17267.1"/>
    </source>
</evidence>
<gene>
    <name evidence="2" type="ORF">M427DRAFT_97272</name>
</gene>
<accession>A0A139AKG7</accession>
<feature type="domain" description="Pyridoxamine 5'-phosphate oxidase N-terminal" evidence="1">
    <location>
        <begin position="8"/>
        <end position="114"/>
    </location>
</feature>
<dbReference type="Proteomes" id="UP000070544">
    <property type="component" value="Unassembled WGS sequence"/>
</dbReference>
<keyword evidence="3" id="KW-1185">Reference proteome</keyword>
<evidence type="ECO:0000313" key="3">
    <source>
        <dbReference type="Proteomes" id="UP000070544"/>
    </source>
</evidence>
<dbReference type="InterPro" id="IPR012349">
    <property type="entry name" value="Split_barrel_FMN-bd"/>
</dbReference>
<dbReference type="GO" id="GO:0016301">
    <property type="term" value="F:kinase activity"/>
    <property type="evidence" value="ECO:0007669"/>
    <property type="project" value="UniProtKB-KW"/>
</dbReference>
<evidence type="ECO:0000259" key="1">
    <source>
        <dbReference type="Pfam" id="PF01243"/>
    </source>
</evidence>
<dbReference type="OrthoDB" id="539398at2759"/>
<sequence>MGQKFPDITDSLKEFILKQKLFFVASAPMGRTGHVNISPKGYDTLRIISSTKLYYLDLTGSGVETVAHMKENGRITLMWISFEKMPQIVRVWGKGRAVEAGSEEYESLVDPKLKALPGARAAIVVDVLMTGNSCGYSVPFFEFTGERTLLVDRAYKRVENVSGTLAMIVRQGDEI</sequence>
<dbReference type="PANTHER" id="PTHR39336">
    <property type="entry name" value="PYRIDOXAMINE PHOSPHATE OXIDASE FAMILY PROTEIN (AFU_ORTHOLOGUE AFUA_6G11440)"/>
    <property type="match status" value="1"/>
</dbReference>
<proteinExistence type="predicted"/>
<name>A0A139AKG7_GONPJ</name>
<keyword evidence="2" id="KW-0418">Kinase</keyword>
<dbReference type="STRING" id="1344416.A0A139AKG7"/>
<dbReference type="OMA" id="RITIYFN"/>
<dbReference type="EMBL" id="KQ965748">
    <property type="protein sequence ID" value="KXS17267.1"/>
    <property type="molecule type" value="Genomic_DNA"/>
</dbReference>
<dbReference type="SUPFAM" id="SSF50475">
    <property type="entry name" value="FMN-binding split barrel"/>
    <property type="match status" value="1"/>
</dbReference>
<dbReference type="PANTHER" id="PTHR39336:SF3">
    <property type="entry name" value="PYRIDOXAMINE PHOSPHATE OXIDASE"/>
    <property type="match status" value="1"/>
</dbReference>